<dbReference type="AlphaFoldDB" id="A0AAG5DU77"/>
<dbReference type="Proteomes" id="UP000075880">
    <property type="component" value="Unassembled WGS sequence"/>
</dbReference>
<evidence type="ECO:0000313" key="1">
    <source>
        <dbReference type="EnsemblMetazoa" id="ENSAATROPP014158"/>
    </source>
</evidence>
<keyword evidence="2" id="KW-1185">Reference proteome</keyword>
<sequence>MTCSVRSRRQISYPSLSVTDIPVRSFSSPPETCNCAQRMTFSVRLDTPSGVFATRRYLAYRQFPLDVG</sequence>
<protein>
    <submittedName>
        <fullName evidence="1">Uncharacterized protein</fullName>
    </submittedName>
</protein>
<proteinExistence type="predicted"/>
<organism evidence="1 2">
    <name type="scientific">Anopheles atroparvus</name>
    <name type="common">European mosquito</name>
    <dbReference type="NCBI Taxonomy" id="41427"/>
    <lineage>
        <taxon>Eukaryota</taxon>
        <taxon>Metazoa</taxon>
        <taxon>Ecdysozoa</taxon>
        <taxon>Arthropoda</taxon>
        <taxon>Hexapoda</taxon>
        <taxon>Insecta</taxon>
        <taxon>Pterygota</taxon>
        <taxon>Neoptera</taxon>
        <taxon>Endopterygota</taxon>
        <taxon>Diptera</taxon>
        <taxon>Nematocera</taxon>
        <taxon>Culicoidea</taxon>
        <taxon>Culicidae</taxon>
        <taxon>Anophelinae</taxon>
        <taxon>Anopheles</taxon>
    </lineage>
</organism>
<accession>A0AAG5DU77</accession>
<dbReference type="EnsemblMetazoa" id="ENSAATROPT016119">
    <property type="protein sequence ID" value="ENSAATROPP014158"/>
    <property type="gene ID" value="ENSAATROPG013196"/>
</dbReference>
<evidence type="ECO:0000313" key="2">
    <source>
        <dbReference type="Proteomes" id="UP000075880"/>
    </source>
</evidence>
<name>A0AAG5DU77_ANOAO</name>
<reference evidence="1" key="1">
    <citation type="submission" date="2024-04" db="UniProtKB">
        <authorList>
            <consortium name="EnsemblMetazoa"/>
        </authorList>
    </citation>
    <scope>IDENTIFICATION</scope>
    <source>
        <strain evidence="1">EBRO</strain>
    </source>
</reference>